<reference evidence="1" key="1">
    <citation type="submission" date="2021-06" db="EMBL/GenBank/DDBJ databases">
        <authorList>
            <person name="Hodson N. C."/>
            <person name="Mongue J. A."/>
            <person name="Jaron S. K."/>
        </authorList>
    </citation>
    <scope>NUCLEOTIDE SEQUENCE</scope>
</reference>
<dbReference type="AlphaFoldDB" id="A0A8J2K4G7"/>
<evidence type="ECO:0000313" key="2">
    <source>
        <dbReference type="Proteomes" id="UP000708208"/>
    </source>
</evidence>
<organism evidence="1 2">
    <name type="scientific">Allacma fusca</name>
    <dbReference type="NCBI Taxonomy" id="39272"/>
    <lineage>
        <taxon>Eukaryota</taxon>
        <taxon>Metazoa</taxon>
        <taxon>Ecdysozoa</taxon>
        <taxon>Arthropoda</taxon>
        <taxon>Hexapoda</taxon>
        <taxon>Collembola</taxon>
        <taxon>Symphypleona</taxon>
        <taxon>Sminthuridae</taxon>
        <taxon>Allacma</taxon>
    </lineage>
</organism>
<name>A0A8J2K4G7_9HEXA</name>
<keyword evidence="2" id="KW-1185">Reference proteome</keyword>
<dbReference type="EMBL" id="CAJVCH010061316">
    <property type="protein sequence ID" value="CAG7719423.1"/>
    <property type="molecule type" value="Genomic_DNA"/>
</dbReference>
<gene>
    <name evidence="1" type="ORF">AFUS01_LOCUS8749</name>
</gene>
<accession>A0A8J2K4G7</accession>
<protein>
    <submittedName>
        <fullName evidence="1">Uncharacterized protein</fullName>
    </submittedName>
</protein>
<comment type="caution">
    <text evidence="1">The sequence shown here is derived from an EMBL/GenBank/DDBJ whole genome shotgun (WGS) entry which is preliminary data.</text>
</comment>
<dbReference type="Proteomes" id="UP000708208">
    <property type="component" value="Unassembled WGS sequence"/>
</dbReference>
<proteinExistence type="predicted"/>
<sequence>MCDLAVFLEDLEILLSANRSKNLLTIRMQTTSSGDAAVCYDEK</sequence>
<evidence type="ECO:0000313" key="1">
    <source>
        <dbReference type="EMBL" id="CAG7719423.1"/>
    </source>
</evidence>
<feature type="non-terminal residue" evidence="1">
    <location>
        <position position="1"/>
    </location>
</feature>